<proteinExistence type="predicted"/>
<dbReference type="RefSeq" id="WP_092717331.1">
    <property type="nucleotide sequence ID" value="NZ_FMBK01000001.1"/>
</dbReference>
<dbReference type="AlphaFoldDB" id="A0A1C4GSK4"/>
<evidence type="ECO:0000256" key="1">
    <source>
        <dbReference type="SAM" id="MobiDB-lite"/>
    </source>
</evidence>
<accession>A0A1C4GSK4</accession>
<reference evidence="2 3" key="1">
    <citation type="submission" date="2016-08" db="EMBL/GenBank/DDBJ databases">
        <authorList>
            <person name="Seilhamer J.J."/>
        </authorList>
    </citation>
    <scope>NUCLEOTIDE SEQUENCE [LARGE SCALE GENOMIC DNA]</scope>
    <source>
        <strain evidence="2 3">ANC 4874</strain>
    </source>
</reference>
<evidence type="ECO:0000313" key="2">
    <source>
        <dbReference type="EMBL" id="SCC70835.1"/>
    </source>
</evidence>
<sequence>MGLFEGKQKSIIENYVKVLDVLEKLYEKSDQGWFEVLHFLKNSSIESITTYSCEGGVVPEVRICNEVLIEKVYENEYGLGQLKDALCAFIANNCDSLDGEHLENKIIAESEFTKQFKQYVWLKSDIQELEEFKILNLIELIELGRPLKNNQKAINMIDAINQKSQKYRELIFCIENFTEGFNRPLATIAKFLKQTKFYKHCDVYIRIGNGEFIKLNKLNSEKSISFVLDFLDDSKFNKIDLGFDTDYFHLDHILIDEDDLLYFEPLRDLIVDIKIGHTLYENIRYGDIRLNKLDTFKEYHYQETDKFFSEKWERLKNAEIEQEPTIEPHRSNINNTHPALDPNHPNHAPELLLAIKAWEAKYLENEYPHQEHTPAITNILKNKNIIQVNLVKRICAITNPNK</sequence>
<gene>
    <name evidence="2" type="ORF">GA0116959_101178</name>
</gene>
<dbReference type="OrthoDB" id="7065038at2"/>
<organism evidence="2 3">
    <name type="scientific">Acinetobacter albensis</name>
    <dbReference type="NCBI Taxonomy" id="1673609"/>
    <lineage>
        <taxon>Bacteria</taxon>
        <taxon>Pseudomonadati</taxon>
        <taxon>Pseudomonadota</taxon>
        <taxon>Gammaproteobacteria</taxon>
        <taxon>Moraxellales</taxon>
        <taxon>Moraxellaceae</taxon>
        <taxon>Acinetobacter</taxon>
    </lineage>
</organism>
<protein>
    <submittedName>
        <fullName evidence="2">Uncharacterized protein</fullName>
    </submittedName>
</protein>
<dbReference type="EMBL" id="FMBK01000001">
    <property type="protein sequence ID" value="SCC70835.1"/>
    <property type="molecule type" value="Genomic_DNA"/>
</dbReference>
<name>A0A1C4GSK4_9GAMM</name>
<dbReference type="Proteomes" id="UP000243661">
    <property type="component" value="Unassembled WGS sequence"/>
</dbReference>
<evidence type="ECO:0000313" key="3">
    <source>
        <dbReference type="Proteomes" id="UP000243661"/>
    </source>
</evidence>
<feature type="region of interest" description="Disordered" evidence="1">
    <location>
        <begin position="324"/>
        <end position="344"/>
    </location>
</feature>